<dbReference type="AlphaFoldDB" id="A0A9Q3ULV3"/>
<evidence type="ECO:0000313" key="6">
    <source>
        <dbReference type="EMBL" id="MCC4309606.1"/>
    </source>
</evidence>
<evidence type="ECO:0000256" key="1">
    <source>
        <dbReference type="ARBA" id="ARBA00023015"/>
    </source>
</evidence>
<keyword evidence="1" id="KW-0805">Transcription regulation</keyword>
<dbReference type="Pfam" id="PF01614">
    <property type="entry name" value="IclR_C"/>
    <property type="match status" value="1"/>
</dbReference>
<feature type="domain" description="HTH iclR-type" evidence="4">
    <location>
        <begin position="19"/>
        <end position="81"/>
    </location>
</feature>
<accession>A0A9Q3ULV3</accession>
<comment type="caution">
    <text evidence="6">The sequence shown here is derived from an EMBL/GenBank/DDBJ whole genome shotgun (WGS) entry which is preliminary data.</text>
</comment>
<dbReference type="SUPFAM" id="SSF55781">
    <property type="entry name" value="GAF domain-like"/>
    <property type="match status" value="1"/>
</dbReference>
<evidence type="ECO:0000259" key="4">
    <source>
        <dbReference type="PROSITE" id="PS51077"/>
    </source>
</evidence>
<sequence length="268" mass="29393">MRRAALSKDGAAEKDRNFVTALARGLDILRCFGPSDEYLGNAELAKRTNIPRPTVSRMTATLTQLGYLRYAENLEKYRLGPGVLDLGYRYLASEGVRDIARPFMQELADATDCMVAIAAPDGASMTYIQVCQGSGPLVLRLSVGSRVATGTSAAGRALLAALPENEREPYYEAIRAQNPDAWPEVQRGLQRAIKEYQQYGFVTSDGEWNRDVSAVGVPLILDNGGQVVPFNCGGSSLRLSRRILIENLGPRLKEVVDQVRQMVQGREV</sequence>
<proteinExistence type="predicted"/>
<dbReference type="Gene3D" id="1.10.10.10">
    <property type="entry name" value="Winged helix-like DNA-binding domain superfamily/Winged helix DNA-binding domain"/>
    <property type="match status" value="1"/>
</dbReference>
<dbReference type="PROSITE" id="PS51078">
    <property type="entry name" value="ICLR_ED"/>
    <property type="match status" value="1"/>
</dbReference>
<dbReference type="InterPro" id="IPR029016">
    <property type="entry name" value="GAF-like_dom_sf"/>
</dbReference>
<dbReference type="SMART" id="SM00346">
    <property type="entry name" value="HTH_ICLR"/>
    <property type="match status" value="1"/>
</dbReference>
<dbReference type="PANTHER" id="PTHR30136:SF33">
    <property type="entry name" value="TRANSCRIPTIONAL REGULATORY PROTEIN"/>
    <property type="match status" value="1"/>
</dbReference>
<reference evidence="6" key="1">
    <citation type="submission" date="2021-10" db="EMBL/GenBank/DDBJ databases">
        <title>The diversity and Nitrogen Metabolism of Culturable Nitrate-Utilizing Bacteria Within the Oxygen Minimum Zone of the Changjiang (Yangtze River)Estuary.</title>
        <authorList>
            <person name="Zhang D."/>
            <person name="Zheng J."/>
            <person name="Liu S."/>
            <person name="He W."/>
        </authorList>
    </citation>
    <scope>NUCLEOTIDE SEQUENCE</scope>
    <source>
        <strain evidence="6">FXH-223</strain>
    </source>
</reference>
<dbReference type="Pfam" id="PF09339">
    <property type="entry name" value="HTH_IclR"/>
    <property type="match status" value="1"/>
</dbReference>
<dbReference type="InterPro" id="IPR050707">
    <property type="entry name" value="HTH_MetabolicPath_Reg"/>
</dbReference>
<dbReference type="GO" id="GO:0003700">
    <property type="term" value="F:DNA-binding transcription factor activity"/>
    <property type="evidence" value="ECO:0007669"/>
    <property type="project" value="TreeGrafter"/>
</dbReference>
<dbReference type="PANTHER" id="PTHR30136">
    <property type="entry name" value="HELIX-TURN-HELIX TRANSCRIPTIONAL REGULATOR, ICLR FAMILY"/>
    <property type="match status" value="1"/>
</dbReference>
<dbReference type="PROSITE" id="PS51077">
    <property type="entry name" value="HTH_ICLR"/>
    <property type="match status" value="1"/>
</dbReference>
<dbReference type="Proteomes" id="UP001108027">
    <property type="component" value="Unassembled WGS sequence"/>
</dbReference>
<dbReference type="InterPro" id="IPR005471">
    <property type="entry name" value="Tscrpt_reg_IclR_N"/>
</dbReference>
<dbReference type="InterPro" id="IPR014757">
    <property type="entry name" value="Tscrpt_reg_IclR_C"/>
</dbReference>
<dbReference type="GO" id="GO:0045892">
    <property type="term" value="P:negative regulation of DNA-templated transcription"/>
    <property type="evidence" value="ECO:0007669"/>
    <property type="project" value="TreeGrafter"/>
</dbReference>
<evidence type="ECO:0000256" key="2">
    <source>
        <dbReference type="ARBA" id="ARBA00023125"/>
    </source>
</evidence>
<feature type="domain" description="IclR-ED" evidence="5">
    <location>
        <begin position="82"/>
        <end position="265"/>
    </location>
</feature>
<dbReference type="InterPro" id="IPR036390">
    <property type="entry name" value="WH_DNA-bd_sf"/>
</dbReference>
<dbReference type="SUPFAM" id="SSF46785">
    <property type="entry name" value="Winged helix' DNA-binding domain"/>
    <property type="match status" value="1"/>
</dbReference>
<dbReference type="EMBL" id="JAJGNA010000019">
    <property type="protein sequence ID" value="MCC4309606.1"/>
    <property type="molecule type" value="Genomic_DNA"/>
</dbReference>
<dbReference type="Gene3D" id="3.30.450.40">
    <property type="match status" value="1"/>
</dbReference>
<dbReference type="GO" id="GO:0003677">
    <property type="term" value="F:DNA binding"/>
    <property type="evidence" value="ECO:0007669"/>
    <property type="project" value="UniProtKB-KW"/>
</dbReference>
<keyword evidence="7" id="KW-1185">Reference proteome</keyword>
<keyword evidence="2" id="KW-0238">DNA-binding</keyword>
<evidence type="ECO:0000259" key="5">
    <source>
        <dbReference type="PROSITE" id="PS51078"/>
    </source>
</evidence>
<keyword evidence="3" id="KW-0804">Transcription</keyword>
<evidence type="ECO:0000256" key="3">
    <source>
        <dbReference type="ARBA" id="ARBA00023163"/>
    </source>
</evidence>
<organism evidence="6 7">
    <name type="scientific">Alloalcanivorax marinus</name>
    <dbReference type="NCBI Taxonomy" id="1177169"/>
    <lineage>
        <taxon>Bacteria</taxon>
        <taxon>Pseudomonadati</taxon>
        <taxon>Pseudomonadota</taxon>
        <taxon>Gammaproteobacteria</taxon>
        <taxon>Oceanospirillales</taxon>
        <taxon>Alcanivoracaceae</taxon>
        <taxon>Alloalcanivorax</taxon>
    </lineage>
</organism>
<dbReference type="InterPro" id="IPR036388">
    <property type="entry name" value="WH-like_DNA-bd_sf"/>
</dbReference>
<dbReference type="RefSeq" id="WP_228234406.1">
    <property type="nucleotide sequence ID" value="NZ_JAJGNA010000019.1"/>
</dbReference>
<gene>
    <name evidence="6" type="ORF">LL252_13605</name>
</gene>
<name>A0A9Q3ULV3_9GAMM</name>
<evidence type="ECO:0000313" key="7">
    <source>
        <dbReference type="Proteomes" id="UP001108027"/>
    </source>
</evidence>
<protein>
    <submittedName>
        <fullName evidence="6">IclR family transcriptional regulator</fullName>
    </submittedName>
</protein>